<gene>
    <name evidence="2" type="ORF">EG240_13585</name>
</gene>
<dbReference type="NCBIfam" id="NF040639">
    <property type="entry name" value="LETM1_rel_film"/>
    <property type="match status" value="1"/>
</dbReference>
<protein>
    <recommendedName>
        <fullName evidence="1">Letm1 RBD domain-containing protein</fullName>
    </recommendedName>
</protein>
<dbReference type="Proteomes" id="UP000275719">
    <property type="component" value="Unassembled WGS sequence"/>
</dbReference>
<comment type="caution">
    <text evidence="2">The sequence shown here is derived from an EMBL/GenBank/DDBJ whole genome shotgun (WGS) entry which is preliminary data.</text>
</comment>
<reference evidence="2 3" key="1">
    <citation type="submission" date="2018-11" db="EMBL/GenBank/DDBJ databases">
        <title>Flavobacterium sp. nov., YIM 102701-2 draft genome.</title>
        <authorList>
            <person name="Li G."/>
            <person name="Jiang Y."/>
        </authorList>
    </citation>
    <scope>NUCLEOTIDE SEQUENCE [LARGE SCALE GENOMIC DNA]</scope>
    <source>
        <strain evidence="2 3">YIM 102701-2</strain>
    </source>
</reference>
<proteinExistence type="predicted"/>
<name>A0A3P3W059_9FLAO</name>
<evidence type="ECO:0000259" key="1">
    <source>
        <dbReference type="Pfam" id="PF07766"/>
    </source>
</evidence>
<evidence type="ECO:0000313" key="3">
    <source>
        <dbReference type="Proteomes" id="UP000275719"/>
    </source>
</evidence>
<dbReference type="GO" id="GO:0043022">
    <property type="term" value="F:ribosome binding"/>
    <property type="evidence" value="ECO:0007669"/>
    <property type="project" value="InterPro"/>
</dbReference>
<dbReference type="EMBL" id="RQVQ01000040">
    <property type="protein sequence ID" value="RRJ88442.1"/>
    <property type="molecule type" value="Genomic_DNA"/>
</dbReference>
<dbReference type="OrthoDB" id="1421172at2"/>
<keyword evidence="3" id="KW-1185">Reference proteome</keyword>
<dbReference type="Pfam" id="PF07766">
    <property type="entry name" value="LETM1_RBD"/>
    <property type="match status" value="1"/>
</dbReference>
<sequence>MNPSKSNWITKYFSETVTSFQNEVDEIELYKKIRKSGFIYGYTTSVPFEEIPKEKWTNEEMTKIVLIHSLFKTYVTTTQSTDIDLFFKKVKAFYDVISTYKANLFFSYILPSSNGIKQSLEKIIDQRVQNASNIVEKSFSHSLTNALLFIDIVSFKRYLHNETEVLDFFKHLEKTLLNLVYLAYNEKSVKTKYDEIIQRIFENSLRFSAKELATKSFDEIDFNVFITYFGRNYILDITNMVMWRDEILEENELEFLKQVGKKLYLTNEDIIESNCAIKHFIETNKHEIPYFQFAHPVKKFYKHTSSSILLLLERNKNILAKELKNNKELVYLLAKSTHKNLDEKERKHIKKQLIELCKTIPSLTIFVLPGGSLLLPILIKLIPQILPSTFNENLEE</sequence>
<feature type="domain" description="Letm1 RBD" evidence="1">
    <location>
        <begin position="341"/>
        <end position="393"/>
    </location>
</feature>
<dbReference type="InterPro" id="IPR033122">
    <property type="entry name" value="LETM1-like_RBD"/>
</dbReference>
<organism evidence="2 3">
    <name type="scientific">Paenimyroides tangerinum</name>
    <dbReference type="NCBI Taxonomy" id="2488728"/>
    <lineage>
        <taxon>Bacteria</taxon>
        <taxon>Pseudomonadati</taxon>
        <taxon>Bacteroidota</taxon>
        <taxon>Flavobacteriia</taxon>
        <taxon>Flavobacteriales</taxon>
        <taxon>Flavobacteriaceae</taxon>
        <taxon>Paenimyroides</taxon>
    </lineage>
</organism>
<dbReference type="AlphaFoldDB" id="A0A3P3W059"/>
<dbReference type="RefSeq" id="WP_125019905.1">
    <property type="nucleotide sequence ID" value="NZ_RQVQ01000040.1"/>
</dbReference>
<accession>A0A3P3W059</accession>
<evidence type="ECO:0000313" key="2">
    <source>
        <dbReference type="EMBL" id="RRJ88442.1"/>
    </source>
</evidence>